<feature type="transmembrane region" description="Helical" evidence="1">
    <location>
        <begin position="53"/>
        <end position="72"/>
    </location>
</feature>
<keyword evidence="1" id="KW-1133">Transmembrane helix</keyword>
<sequence>MAALLLALAVVTTGLYAGFFVIFLTGVMPALARLSDDQFVTAMRRLNEKVPRATFMLVFLGSVGFPAAALFVPVDGRTATDRWLVVAALVCAVAGHLVTSAGNVPLNNALAASESSARSVPAREARAAFESRWNALHLVRTLLALAAFVLLVCAATP</sequence>
<keyword evidence="1" id="KW-0472">Membrane</keyword>
<evidence type="ECO:0000313" key="2">
    <source>
        <dbReference type="EMBL" id="UYQ62179.1"/>
    </source>
</evidence>
<organism evidence="2 3">
    <name type="scientific">Streptomyces peucetius</name>
    <dbReference type="NCBI Taxonomy" id="1950"/>
    <lineage>
        <taxon>Bacteria</taxon>
        <taxon>Bacillati</taxon>
        <taxon>Actinomycetota</taxon>
        <taxon>Actinomycetes</taxon>
        <taxon>Kitasatosporales</taxon>
        <taxon>Streptomycetaceae</taxon>
        <taxon>Streptomyces</taxon>
    </lineage>
</organism>
<keyword evidence="1" id="KW-0812">Transmembrane</keyword>
<dbReference type="InterPro" id="IPR013901">
    <property type="entry name" value="Anthrone_oxy"/>
</dbReference>
<gene>
    <name evidence="2" type="ORF">OGH68_12270</name>
</gene>
<dbReference type="Pfam" id="PF08592">
    <property type="entry name" value="Anthrone_oxy"/>
    <property type="match status" value="1"/>
</dbReference>
<reference evidence="2" key="1">
    <citation type="submission" date="2022-10" db="EMBL/GenBank/DDBJ databases">
        <title>Cytochrome P450 Catalyzes Benzene Ring Formation in the Biosynthesis of Trialkyl-Substituted Aromatic Polyketides.</title>
        <authorList>
            <person name="Zhao E."/>
            <person name="Ge H."/>
        </authorList>
    </citation>
    <scope>NUCLEOTIDE SEQUENCE</scope>
    <source>
        <strain evidence="2">NA0869</strain>
    </source>
</reference>
<evidence type="ECO:0000256" key="1">
    <source>
        <dbReference type="SAM" id="Phobius"/>
    </source>
</evidence>
<evidence type="ECO:0000313" key="3">
    <source>
        <dbReference type="Proteomes" id="UP001163878"/>
    </source>
</evidence>
<keyword evidence="3" id="KW-1185">Reference proteome</keyword>
<feature type="transmembrane region" description="Helical" evidence="1">
    <location>
        <begin position="84"/>
        <end position="106"/>
    </location>
</feature>
<dbReference type="EMBL" id="CP107567">
    <property type="protein sequence ID" value="UYQ62179.1"/>
    <property type="molecule type" value="Genomic_DNA"/>
</dbReference>
<dbReference type="RefSeq" id="WP_264243417.1">
    <property type="nucleotide sequence ID" value="NZ_CP107567.1"/>
</dbReference>
<dbReference type="Proteomes" id="UP001163878">
    <property type="component" value="Chromosome"/>
</dbReference>
<accession>A0ABY6I876</accession>
<feature type="transmembrane region" description="Helical" evidence="1">
    <location>
        <begin position="138"/>
        <end position="156"/>
    </location>
</feature>
<proteinExistence type="predicted"/>
<protein>
    <submittedName>
        <fullName evidence="2">DUF1772 domain-containing protein</fullName>
    </submittedName>
</protein>
<name>A0ABY6I876_STRPE</name>